<dbReference type="PANTHER" id="PTHR30469">
    <property type="entry name" value="MULTIDRUG RESISTANCE PROTEIN MDTA"/>
    <property type="match status" value="1"/>
</dbReference>
<dbReference type="AlphaFoldDB" id="A0A081RCJ4"/>
<dbReference type="GO" id="GO:1990281">
    <property type="term" value="C:efflux pump complex"/>
    <property type="evidence" value="ECO:0007669"/>
    <property type="project" value="TreeGrafter"/>
</dbReference>
<dbReference type="EMBL" id="JFHR01000032">
    <property type="protein sequence ID" value="KEQ52917.1"/>
    <property type="molecule type" value="Genomic_DNA"/>
</dbReference>
<dbReference type="OrthoDB" id="9806939at2"/>
<name>A0A081RCJ4_SPHCR</name>
<dbReference type="RefSeq" id="WP_037452967.1">
    <property type="nucleotide sequence ID" value="NZ_JFHR01000032.1"/>
</dbReference>
<feature type="domain" description="CusB-like beta-barrel" evidence="2">
    <location>
        <begin position="186"/>
        <end position="257"/>
    </location>
</feature>
<protein>
    <submittedName>
        <fullName evidence="3">HlyD-family secretion protein</fullName>
    </submittedName>
</protein>
<dbReference type="PATRIC" id="fig|46429.4.peg.2800"/>
<dbReference type="PANTHER" id="PTHR30469:SF38">
    <property type="entry name" value="HLYD FAMILY SECRETION PROTEIN"/>
    <property type="match status" value="1"/>
</dbReference>
<evidence type="ECO:0000259" key="2">
    <source>
        <dbReference type="Pfam" id="PF25954"/>
    </source>
</evidence>
<dbReference type="SUPFAM" id="SSF111369">
    <property type="entry name" value="HlyD-like secretion proteins"/>
    <property type="match status" value="1"/>
</dbReference>
<reference evidence="3 4" key="1">
    <citation type="submission" date="2014-02" db="EMBL/GenBank/DDBJ databases">
        <title>Whole genome sequence of Sphingobium chlorophenolicum NBRC 16172.</title>
        <authorList>
            <person name="Gan H.M."/>
            <person name="Gan H.Y."/>
            <person name="Chew T.H."/>
            <person name="Savka M.A."/>
        </authorList>
    </citation>
    <scope>NUCLEOTIDE SEQUENCE [LARGE SCALE GENOMIC DNA]</scope>
    <source>
        <strain evidence="3 4">NBRC 16172</strain>
    </source>
</reference>
<dbReference type="Gene3D" id="2.40.420.20">
    <property type="match status" value="1"/>
</dbReference>
<dbReference type="InterPro" id="IPR058792">
    <property type="entry name" value="Beta-barrel_RND_2"/>
</dbReference>
<gene>
    <name evidence="3" type="ORF">BV95_02828</name>
</gene>
<evidence type="ECO:0000256" key="1">
    <source>
        <dbReference type="ARBA" id="ARBA00009477"/>
    </source>
</evidence>
<dbReference type="NCBIfam" id="TIGR01730">
    <property type="entry name" value="RND_mfp"/>
    <property type="match status" value="1"/>
</dbReference>
<comment type="similarity">
    <text evidence="1">Belongs to the membrane fusion protein (MFP) (TC 8.A.1) family.</text>
</comment>
<proteinExistence type="inferred from homology"/>
<dbReference type="Gene3D" id="1.10.287.470">
    <property type="entry name" value="Helix hairpin bin"/>
    <property type="match status" value="1"/>
</dbReference>
<dbReference type="Gene3D" id="2.40.50.100">
    <property type="match status" value="1"/>
</dbReference>
<organism evidence="3 4">
    <name type="scientific">Sphingobium chlorophenolicum</name>
    <dbReference type="NCBI Taxonomy" id="46429"/>
    <lineage>
        <taxon>Bacteria</taxon>
        <taxon>Pseudomonadati</taxon>
        <taxon>Pseudomonadota</taxon>
        <taxon>Alphaproteobacteria</taxon>
        <taxon>Sphingomonadales</taxon>
        <taxon>Sphingomonadaceae</taxon>
        <taxon>Sphingobium</taxon>
    </lineage>
</organism>
<sequence length="332" mass="36017">MKRIALWLLPLTLAAAAAAWWLLAGRAQEVELAPVRIGQAVELVYATGFVEAQQPVSISARLTAPVREVLADEAQRVVRGQPLILLDDEEQRHALQQAAAQRRVAQQDEQRTLALFAKGWVTRAARDSAVAAADSARAAEDSARARLDQMIVRSGIDGVVLRQDVEAGDLASPGRILMTLGDPSRIWITATIDERDIARVRAGQEALMSSDAWPGRVLHGHVREVTPGGDPEQRAFRARIVTDDAVALPLGLTLEVNIVTCRAQQALLAPASAIEDGKLWIVRSHRVHAKAVRTGIAGTTDVQILSGLSRGEMVVKAPEGKLKDDMRVRVRQ</sequence>
<dbReference type="Gene3D" id="2.40.30.170">
    <property type="match status" value="1"/>
</dbReference>
<comment type="caution">
    <text evidence="3">The sequence shown here is derived from an EMBL/GenBank/DDBJ whole genome shotgun (WGS) entry which is preliminary data.</text>
</comment>
<accession>A0A081RCJ4</accession>
<evidence type="ECO:0000313" key="4">
    <source>
        <dbReference type="Proteomes" id="UP000028411"/>
    </source>
</evidence>
<dbReference type="Proteomes" id="UP000028411">
    <property type="component" value="Unassembled WGS sequence"/>
</dbReference>
<dbReference type="InterPro" id="IPR006143">
    <property type="entry name" value="RND_pump_MFP"/>
</dbReference>
<evidence type="ECO:0000313" key="3">
    <source>
        <dbReference type="EMBL" id="KEQ52917.1"/>
    </source>
</evidence>
<dbReference type="eggNOG" id="COG0845">
    <property type="taxonomic scope" value="Bacteria"/>
</dbReference>
<dbReference type="Pfam" id="PF25954">
    <property type="entry name" value="Beta-barrel_RND_2"/>
    <property type="match status" value="1"/>
</dbReference>
<dbReference type="GO" id="GO:0015562">
    <property type="term" value="F:efflux transmembrane transporter activity"/>
    <property type="evidence" value="ECO:0007669"/>
    <property type="project" value="TreeGrafter"/>
</dbReference>